<protein>
    <recommendedName>
        <fullName evidence="1">OmpA-like domain-containing protein</fullName>
    </recommendedName>
</protein>
<sequence length="127" mass="13749">MKKLSIICGLILSANAIGCASGPDFQLQVERLTSENQRLRDRTVQTSGELAACQTRCDGLQNELANRPELPPKPSKNYLLPEDLAKTGLNVERRGNHTVIAIPSDLFFRSGSSSLNGSGERALIQVA</sequence>
<evidence type="ECO:0000313" key="2">
    <source>
        <dbReference type="EMBL" id="SVD89988.1"/>
    </source>
</evidence>
<evidence type="ECO:0000259" key="1">
    <source>
        <dbReference type="PROSITE" id="PS51123"/>
    </source>
</evidence>
<dbReference type="AlphaFoldDB" id="A0A382Z5H8"/>
<dbReference type="PROSITE" id="PS51123">
    <property type="entry name" value="OMPA_2"/>
    <property type="match status" value="1"/>
</dbReference>
<gene>
    <name evidence="2" type="ORF">METZ01_LOCUS442842</name>
</gene>
<feature type="non-terminal residue" evidence="2">
    <location>
        <position position="127"/>
    </location>
</feature>
<name>A0A382Z5H8_9ZZZZ</name>
<feature type="domain" description="OmpA-like" evidence="1">
    <location>
        <begin position="95"/>
        <end position="127"/>
    </location>
</feature>
<proteinExistence type="predicted"/>
<accession>A0A382Z5H8</accession>
<reference evidence="2" key="1">
    <citation type="submission" date="2018-05" db="EMBL/GenBank/DDBJ databases">
        <authorList>
            <person name="Lanie J.A."/>
            <person name="Ng W.-L."/>
            <person name="Kazmierczak K.M."/>
            <person name="Andrzejewski T.M."/>
            <person name="Davidsen T.M."/>
            <person name="Wayne K.J."/>
            <person name="Tettelin H."/>
            <person name="Glass J.I."/>
            <person name="Rusch D."/>
            <person name="Podicherti R."/>
            <person name="Tsui H.-C.T."/>
            <person name="Winkler M.E."/>
        </authorList>
    </citation>
    <scope>NUCLEOTIDE SEQUENCE</scope>
</reference>
<organism evidence="2">
    <name type="scientific">marine metagenome</name>
    <dbReference type="NCBI Taxonomy" id="408172"/>
    <lineage>
        <taxon>unclassified sequences</taxon>
        <taxon>metagenomes</taxon>
        <taxon>ecological metagenomes</taxon>
    </lineage>
</organism>
<dbReference type="EMBL" id="UINC01180669">
    <property type="protein sequence ID" value="SVD89988.1"/>
    <property type="molecule type" value="Genomic_DNA"/>
</dbReference>
<dbReference type="InterPro" id="IPR006665">
    <property type="entry name" value="OmpA-like"/>
</dbReference>